<gene>
    <name evidence="2" type="ORF">GMB86_05185</name>
</gene>
<feature type="coiled-coil region" evidence="1">
    <location>
        <begin position="97"/>
        <end position="128"/>
    </location>
</feature>
<dbReference type="AlphaFoldDB" id="A0A6N8CQQ2"/>
<protein>
    <submittedName>
        <fullName evidence="2">Uncharacterized protein</fullName>
    </submittedName>
</protein>
<comment type="caution">
    <text evidence="2">The sequence shown here is derived from an EMBL/GenBank/DDBJ whole genome shotgun (WGS) entry which is preliminary data.</text>
</comment>
<proteinExistence type="predicted"/>
<sequence length="358" mass="43539">MDEKEIRKRKKDELIQKLFNEMGSNEVRIRDIYKKYSFEFSLSPYDVENILGITKTERLRWTKDEKLKVAGYNSFRKYGKTIEYPKYDSFQIYHISKKQLEKWREEHKNEVNKKRKQAINKAKTTRKRNVNIQKQFYEKEWKKILVEWYKVDSKLGVTMELAYWTMWVSRWAKESQLKSLSARTKKKEYDENKANFYQMKNEAIKRLIQSSFSTLSFYKPRNADKTTYIQFCDVHFSLWGIEREFEYVSKWDFYAWHKKEIQKCDSCMVKVVKDYYSLFYVSIQHEELKDYHFSFHIPYPIGQVFLPDKANLPNVVHEEQEGLFRFGRPLVGDEKVIFTIKNTVKHFQAALTKFDLYF</sequence>
<keyword evidence="3" id="KW-1185">Reference proteome</keyword>
<accession>A0A6N8CQQ2</accession>
<dbReference type="RefSeq" id="WP_155217498.1">
    <property type="nucleotide sequence ID" value="NZ_WNHB01000006.1"/>
</dbReference>
<dbReference type="Proteomes" id="UP000440978">
    <property type="component" value="Unassembled WGS sequence"/>
</dbReference>
<evidence type="ECO:0000256" key="1">
    <source>
        <dbReference type="SAM" id="Coils"/>
    </source>
</evidence>
<reference evidence="2 3" key="1">
    <citation type="submission" date="2019-11" db="EMBL/GenBank/DDBJ databases">
        <title>Terrilactibacillus tamarindus sp. nov. BCM23-1 isolated from bark of Tamarindus indica.</title>
        <authorList>
            <person name="Kingkaew E."/>
            <person name="Tanasupawat S."/>
        </authorList>
    </citation>
    <scope>NUCLEOTIDE SEQUENCE [LARGE SCALE GENOMIC DNA]</scope>
    <source>
        <strain evidence="2 3">BCM23-1</strain>
    </source>
</reference>
<name>A0A6N8CQQ2_9BACI</name>
<organism evidence="2 3">
    <name type="scientific">Terrilactibacillus tamarindi</name>
    <dbReference type="NCBI Taxonomy" id="2599694"/>
    <lineage>
        <taxon>Bacteria</taxon>
        <taxon>Bacillati</taxon>
        <taxon>Bacillota</taxon>
        <taxon>Bacilli</taxon>
        <taxon>Bacillales</taxon>
        <taxon>Bacillaceae</taxon>
        <taxon>Terrilactibacillus</taxon>
    </lineage>
</organism>
<evidence type="ECO:0000313" key="3">
    <source>
        <dbReference type="Proteomes" id="UP000440978"/>
    </source>
</evidence>
<dbReference type="OrthoDB" id="5458416at2"/>
<keyword evidence="1" id="KW-0175">Coiled coil</keyword>
<dbReference type="EMBL" id="WNHB01000006">
    <property type="protein sequence ID" value="MTT31413.1"/>
    <property type="molecule type" value="Genomic_DNA"/>
</dbReference>
<evidence type="ECO:0000313" key="2">
    <source>
        <dbReference type="EMBL" id="MTT31413.1"/>
    </source>
</evidence>